<sequence>MDRRTHQVGPHEFFAQPSVPVTTRPGDINLRTGTSLVDDAVQNYENSSQPHSENPNHPIPPASNVNLEDLVLTVAQQRSFIRCLFATLQMLKMQKYLVQMEKEELQKEVKDLVTRNTVLERLHGLSSDA</sequence>
<evidence type="ECO:0000313" key="3">
    <source>
        <dbReference type="Proteomes" id="UP001383192"/>
    </source>
</evidence>
<keyword evidence="3" id="KW-1185">Reference proteome</keyword>
<feature type="region of interest" description="Disordered" evidence="1">
    <location>
        <begin position="43"/>
        <end position="62"/>
    </location>
</feature>
<protein>
    <submittedName>
        <fullName evidence="2">Uncharacterized protein</fullName>
    </submittedName>
</protein>
<dbReference type="EMBL" id="JAYKXP010000021">
    <property type="protein sequence ID" value="KAK7047111.1"/>
    <property type="molecule type" value="Genomic_DNA"/>
</dbReference>
<dbReference type="Proteomes" id="UP001383192">
    <property type="component" value="Unassembled WGS sequence"/>
</dbReference>
<gene>
    <name evidence="2" type="ORF">VNI00_006776</name>
</gene>
<evidence type="ECO:0000313" key="2">
    <source>
        <dbReference type="EMBL" id="KAK7047111.1"/>
    </source>
</evidence>
<reference evidence="2 3" key="1">
    <citation type="submission" date="2024-01" db="EMBL/GenBank/DDBJ databases">
        <title>A draft genome for a cacao thread blight-causing isolate of Paramarasmius palmivorus.</title>
        <authorList>
            <person name="Baruah I.K."/>
            <person name="Bukari Y."/>
            <person name="Amoako-Attah I."/>
            <person name="Meinhardt L.W."/>
            <person name="Bailey B.A."/>
            <person name="Cohen S.P."/>
        </authorList>
    </citation>
    <scope>NUCLEOTIDE SEQUENCE [LARGE SCALE GENOMIC DNA]</scope>
    <source>
        <strain evidence="2 3">GH-12</strain>
    </source>
</reference>
<accession>A0AAW0D9Q4</accession>
<dbReference type="AlphaFoldDB" id="A0AAW0D9Q4"/>
<feature type="compositionally biased region" description="Polar residues" evidence="1">
    <location>
        <begin position="43"/>
        <end position="55"/>
    </location>
</feature>
<feature type="region of interest" description="Disordered" evidence="1">
    <location>
        <begin position="1"/>
        <end position="31"/>
    </location>
</feature>
<name>A0AAW0D9Q4_9AGAR</name>
<comment type="caution">
    <text evidence="2">The sequence shown here is derived from an EMBL/GenBank/DDBJ whole genome shotgun (WGS) entry which is preliminary data.</text>
</comment>
<proteinExistence type="predicted"/>
<evidence type="ECO:0000256" key="1">
    <source>
        <dbReference type="SAM" id="MobiDB-lite"/>
    </source>
</evidence>
<organism evidence="2 3">
    <name type="scientific">Paramarasmius palmivorus</name>
    <dbReference type="NCBI Taxonomy" id="297713"/>
    <lineage>
        <taxon>Eukaryota</taxon>
        <taxon>Fungi</taxon>
        <taxon>Dikarya</taxon>
        <taxon>Basidiomycota</taxon>
        <taxon>Agaricomycotina</taxon>
        <taxon>Agaricomycetes</taxon>
        <taxon>Agaricomycetidae</taxon>
        <taxon>Agaricales</taxon>
        <taxon>Marasmiineae</taxon>
        <taxon>Marasmiaceae</taxon>
        <taxon>Paramarasmius</taxon>
    </lineage>
</organism>